<dbReference type="PANTHER" id="PTHR38011:SF11">
    <property type="entry name" value="2,5-DIAMINO-6-RIBOSYLAMINO-4(3H)-PYRIMIDINONE 5'-PHOSPHATE REDUCTASE"/>
    <property type="match status" value="1"/>
</dbReference>
<dbReference type="InterPro" id="IPR024072">
    <property type="entry name" value="DHFR-like_dom_sf"/>
</dbReference>
<protein>
    <submittedName>
        <fullName evidence="2">Dihydrofolate reductase</fullName>
    </submittedName>
</protein>
<dbReference type="InterPro" id="IPR050765">
    <property type="entry name" value="Riboflavin_Biosynth_HTPR"/>
</dbReference>
<name>A0A1I2G129_9ACTN</name>
<evidence type="ECO:0000259" key="1">
    <source>
        <dbReference type="Pfam" id="PF01872"/>
    </source>
</evidence>
<dbReference type="GO" id="GO:0008703">
    <property type="term" value="F:5-amino-6-(5-phosphoribosylamino)uracil reductase activity"/>
    <property type="evidence" value="ECO:0007669"/>
    <property type="project" value="InterPro"/>
</dbReference>
<accession>A0A1I2G129</accession>
<dbReference type="OrthoDB" id="195113at2"/>
<dbReference type="EMBL" id="FONG01000008">
    <property type="protein sequence ID" value="SFF10476.1"/>
    <property type="molecule type" value="Genomic_DNA"/>
</dbReference>
<gene>
    <name evidence="2" type="ORF">SAMN05216251_108162</name>
</gene>
<keyword evidence="3" id="KW-1185">Reference proteome</keyword>
<dbReference type="STRING" id="380248.SAMN05216251_108162"/>
<dbReference type="Pfam" id="PF01872">
    <property type="entry name" value="RibD_C"/>
    <property type="match status" value="1"/>
</dbReference>
<dbReference type="RefSeq" id="WP_093714310.1">
    <property type="nucleotide sequence ID" value="NZ_FONG01000008.1"/>
</dbReference>
<dbReference type="SUPFAM" id="SSF53597">
    <property type="entry name" value="Dihydrofolate reductase-like"/>
    <property type="match status" value="1"/>
</dbReference>
<dbReference type="PANTHER" id="PTHR38011">
    <property type="entry name" value="DIHYDROFOLATE REDUCTASE FAMILY PROTEIN (AFU_ORTHOLOGUE AFUA_8G06820)"/>
    <property type="match status" value="1"/>
</dbReference>
<evidence type="ECO:0000313" key="2">
    <source>
        <dbReference type="EMBL" id="SFF10476.1"/>
    </source>
</evidence>
<dbReference type="AlphaFoldDB" id="A0A1I2G129"/>
<organism evidence="2 3">
    <name type="scientific">Actinacidiphila alni</name>
    <dbReference type="NCBI Taxonomy" id="380248"/>
    <lineage>
        <taxon>Bacteria</taxon>
        <taxon>Bacillati</taxon>
        <taxon>Actinomycetota</taxon>
        <taxon>Actinomycetes</taxon>
        <taxon>Kitasatosporales</taxon>
        <taxon>Streptomycetaceae</taxon>
        <taxon>Actinacidiphila</taxon>
    </lineage>
</organism>
<evidence type="ECO:0000313" key="3">
    <source>
        <dbReference type="Proteomes" id="UP000199323"/>
    </source>
</evidence>
<sequence>MTRTQYYTATTVDGFLADERNSLDWLFEVETEPGAEFERFIAGIGAMAMGATTYRWVLEHEKVVERPEEWRKYYGERPCWVFTHRTDLPVVPGVDIRFVQGDVRPVYEEMVAAVRDGSDRSRGYGENVWLLGGGELVGQFADEGLLDEIILGVAPVTLGAGAPLLPRRIDGGRMRLTGVRQEGQFAYLTYEVGPPAGARDGAQPST</sequence>
<feature type="domain" description="Bacterial bifunctional deaminase-reductase C-terminal" evidence="1">
    <location>
        <begin position="8"/>
        <end position="179"/>
    </location>
</feature>
<dbReference type="InterPro" id="IPR002734">
    <property type="entry name" value="RibDG_C"/>
</dbReference>
<dbReference type="Gene3D" id="3.40.430.10">
    <property type="entry name" value="Dihydrofolate Reductase, subunit A"/>
    <property type="match status" value="1"/>
</dbReference>
<reference evidence="2 3" key="1">
    <citation type="submission" date="2016-10" db="EMBL/GenBank/DDBJ databases">
        <authorList>
            <person name="de Groot N.N."/>
        </authorList>
    </citation>
    <scope>NUCLEOTIDE SEQUENCE [LARGE SCALE GENOMIC DNA]</scope>
    <source>
        <strain evidence="2 3">CGMCC 4.3510</strain>
    </source>
</reference>
<dbReference type="Proteomes" id="UP000199323">
    <property type="component" value="Unassembled WGS sequence"/>
</dbReference>
<proteinExistence type="predicted"/>
<dbReference type="GO" id="GO:0009231">
    <property type="term" value="P:riboflavin biosynthetic process"/>
    <property type="evidence" value="ECO:0007669"/>
    <property type="project" value="InterPro"/>
</dbReference>